<evidence type="ECO:0000313" key="3">
    <source>
        <dbReference type="EMBL" id="CAL8143521.1"/>
    </source>
</evidence>
<evidence type="ECO:0000313" key="4">
    <source>
        <dbReference type="Proteomes" id="UP001642540"/>
    </source>
</evidence>
<protein>
    <recommendedName>
        <fullName evidence="2">EGF-like domain-containing protein</fullName>
    </recommendedName>
</protein>
<dbReference type="SMART" id="SM00181">
    <property type="entry name" value="EGF"/>
    <property type="match status" value="4"/>
</dbReference>
<sequence length="632" mass="69935">MKEKNCLSSIFALLTFFYVMAVTHARVTYGQDCSPTNRCDSRSSLTCNNGTCECILETVMTFDGRKCAVFAGEKCSFTAVDTQGRGEERSWREELPCVENSVCKEGFCTCHPKFYESSNGTCLQKGGYFENCEFDLACKTDQFLICNESKKCGCNSSQSIYDYPRQLCVAVDGASCQNGQQCVSRATCIPDGIGENVCKCDSAHFANPEGKCETKRGYQGPCINDNQCLHGHRTQDLQLICNPSGFCDCRANISTYDSSRSLCVRLAGEECTDFPNCVHHSSCVSVSNGQGKKCKCNHDSYQTLTGTCETKRGHGELCQTDDHCRNELKLKCGLNGLCECELTKKVYDPSRRKCVGLVDSFCSYNEPECVTNAECPGRYSGRDSNCKCPDRFRKSGNGSCLAPHGSSCGLHWTSACDESQGIICKQGVCVCRYENYQTIEELPNNQLKCVSNVPGPCDENIPCVANAHCSQEEETFRQCVCNSGFVLVDSQCMLAYGEACDYSHNQRHSDNMNSPGKTCDKAAPLKCIKGTCQCEPLEEYDFEVTKCRGLVGSKCHGKKEDYCTSNAKCVGGRARVLNSDYYGTCKCQDGWLTTRNKRCILEINLHEENQNGLIKERQEYFNSASSTENPII</sequence>
<organism evidence="3 4">
    <name type="scientific">Orchesella dallaii</name>
    <dbReference type="NCBI Taxonomy" id="48710"/>
    <lineage>
        <taxon>Eukaryota</taxon>
        <taxon>Metazoa</taxon>
        <taxon>Ecdysozoa</taxon>
        <taxon>Arthropoda</taxon>
        <taxon>Hexapoda</taxon>
        <taxon>Collembola</taxon>
        <taxon>Entomobryomorpha</taxon>
        <taxon>Entomobryoidea</taxon>
        <taxon>Orchesellidae</taxon>
        <taxon>Orchesellinae</taxon>
        <taxon>Orchesella</taxon>
    </lineage>
</organism>
<dbReference type="Proteomes" id="UP001642540">
    <property type="component" value="Unassembled WGS sequence"/>
</dbReference>
<feature type="domain" description="EGF-like" evidence="2">
    <location>
        <begin position="554"/>
        <end position="600"/>
    </location>
</feature>
<feature type="domain" description="EGF-like" evidence="2">
    <location>
        <begin position="270"/>
        <end position="309"/>
    </location>
</feature>
<feature type="domain" description="EGF-like" evidence="2">
    <location>
        <begin position="456"/>
        <end position="493"/>
    </location>
</feature>
<comment type="caution">
    <text evidence="3">The sequence shown here is derived from an EMBL/GenBank/DDBJ whole genome shotgun (WGS) entry which is preliminary data.</text>
</comment>
<accession>A0ABP1S4B0</accession>
<dbReference type="InterPro" id="IPR000742">
    <property type="entry name" value="EGF"/>
</dbReference>
<feature type="chain" id="PRO_5046374899" description="EGF-like domain-containing protein" evidence="1">
    <location>
        <begin position="26"/>
        <end position="632"/>
    </location>
</feature>
<dbReference type="PANTHER" id="PTHR39069">
    <property type="entry name" value="ECDYSONE-INDUCIBLE GENE E1, ISOFORM A"/>
    <property type="match status" value="1"/>
</dbReference>
<feature type="signal peptide" evidence="1">
    <location>
        <begin position="1"/>
        <end position="25"/>
    </location>
</feature>
<feature type="domain" description="EGF-like" evidence="2">
    <location>
        <begin position="167"/>
        <end position="213"/>
    </location>
</feature>
<dbReference type="PANTHER" id="PTHR39069:SF8">
    <property type="entry name" value="FI17111P1"/>
    <property type="match status" value="1"/>
</dbReference>
<gene>
    <name evidence="3" type="ORF">ODALV1_LOCUS29655</name>
</gene>
<evidence type="ECO:0000259" key="2">
    <source>
        <dbReference type="SMART" id="SM00181"/>
    </source>
</evidence>
<keyword evidence="4" id="KW-1185">Reference proteome</keyword>
<reference evidence="3 4" key="1">
    <citation type="submission" date="2024-08" db="EMBL/GenBank/DDBJ databases">
        <authorList>
            <person name="Cucini C."/>
            <person name="Frati F."/>
        </authorList>
    </citation>
    <scope>NUCLEOTIDE SEQUENCE [LARGE SCALE GENOMIC DNA]</scope>
</reference>
<name>A0ABP1S4B0_9HEXA</name>
<dbReference type="EMBL" id="CAXLJM020000158">
    <property type="protein sequence ID" value="CAL8143521.1"/>
    <property type="molecule type" value="Genomic_DNA"/>
</dbReference>
<evidence type="ECO:0000256" key="1">
    <source>
        <dbReference type="SAM" id="SignalP"/>
    </source>
</evidence>
<keyword evidence="1" id="KW-0732">Signal</keyword>
<proteinExistence type="predicted"/>